<accession>A0AAV3M8Z1</accession>
<protein>
    <submittedName>
        <fullName evidence="1">His-Xaa-Ser system protein HxsD</fullName>
    </submittedName>
</protein>
<evidence type="ECO:0000313" key="1">
    <source>
        <dbReference type="EMBL" id="EUD11990.1"/>
    </source>
</evidence>
<dbReference type="EMBL" id="JALD01000028">
    <property type="protein sequence ID" value="EUD11990.1"/>
    <property type="molecule type" value="Genomic_DNA"/>
</dbReference>
<gene>
    <name evidence="1" type="ORF">HMPREF1563_1445</name>
</gene>
<name>A0AAV3M8Z1_9GAMM</name>
<comment type="caution">
    <text evidence="1">The sequence shown here is derived from an EMBL/GenBank/DDBJ whole genome shotgun (WGS) entry which is preliminary data.</text>
</comment>
<sequence>MNEVSEWAIEDREKELAVTFVDNNDSTLYRFYQLLNDYSLREQIDIKTRHVRSSIINKVLASLDERLSK</sequence>
<dbReference type="AlphaFoldDB" id="A0AAV3M8Z1"/>
<dbReference type="Proteomes" id="UP000022311">
    <property type="component" value="Unassembled WGS sequence"/>
</dbReference>
<evidence type="ECO:0000313" key="2">
    <source>
        <dbReference type="Proteomes" id="UP000022311"/>
    </source>
</evidence>
<reference evidence="1 2" key="1">
    <citation type="submission" date="2014-01" db="EMBL/GenBank/DDBJ databases">
        <authorList>
            <person name="Durkin A.S."/>
            <person name="McCorrison J."/>
            <person name="Torralba M."/>
            <person name="Gillis M."/>
            <person name="Haft D.H."/>
            <person name="Methe B."/>
            <person name="Sutton G."/>
            <person name="Nelson K.E."/>
        </authorList>
    </citation>
    <scope>NUCLEOTIDE SEQUENCE [LARGE SCALE GENOMIC DNA]</scope>
    <source>
        <strain evidence="1 2">205/92</strain>
    </source>
</reference>
<proteinExistence type="predicted"/>
<organism evidence="1 2">
    <name type="scientific">Providencia alcalifaciens 205/92</name>
    <dbReference type="NCBI Taxonomy" id="1256988"/>
    <lineage>
        <taxon>Bacteria</taxon>
        <taxon>Pseudomonadati</taxon>
        <taxon>Pseudomonadota</taxon>
        <taxon>Gammaproteobacteria</taxon>
        <taxon>Enterobacterales</taxon>
        <taxon>Morganellaceae</taxon>
        <taxon>Providencia</taxon>
    </lineage>
</organism>